<evidence type="ECO:0000259" key="5">
    <source>
        <dbReference type="PROSITE" id="PS51471"/>
    </source>
</evidence>
<keyword evidence="3 4" id="KW-0408">Iron</keyword>
<proteinExistence type="inferred from homology"/>
<protein>
    <recommendedName>
        <fullName evidence="5">Fe2OG dioxygenase domain-containing protein</fullName>
    </recommendedName>
</protein>
<keyword evidence="2 4" id="KW-0479">Metal-binding</keyword>
<comment type="caution">
    <text evidence="6">The sequence shown here is derived from an EMBL/GenBank/DDBJ whole genome shotgun (WGS) entry which is preliminary data.</text>
</comment>
<dbReference type="Gene3D" id="2.60.120.330">
    <property type="entry name" value="B-lactam Antibiotic, Isopenicillin N Synthase, Chain"/>
    <property type="match status" value="1"/>
</dbReference>
<evidence type="ECO:0000313" key="7">
    <source>
        <dbReference type="Proteomes" id="UP001291926"/>
    </source>
</evidence>
<dbReference type="SUPFAM" id="SSF51197">
    <property type="entry name" value="Clavaminate synthase-like"/>
    <property type="match status" value="1"/>
</dbReference>
<comment type="similarity">
    <text evidence="1 4">Belongs to the iron/ascorbate-dependent oxidoreductase family.</text>
</comment>
<evidence type="ECO:0000313" key="6">
    <source>
        <dbReference type="EMBL" id="KAK4492483.1"/>
    </source>
</evidence>
<keyword evidence="7" id="KW-1185">Reference proteome</keyword>
<evidence type="ECO:0000256" key="4">
    <source>
        <dbReference type="RuleBase" id="RU003682"/>
    </source>
</evidence>
<feature type="domain" description="Fe2OG dioxygenase" evidence="5">
    <location>
        <begin position="133"/>
        <end position="232"/>
    </location>
</feature>
<keyword evidence="4" id="KW-0560">Oxidoreductase</keyword>
<dbReference type="Pfam" id="PF14226">
    <property type="entry name" value="DIOX_N"/>
    <property type="match status" value="1"/>
</dbReference>
<dbReference type="InterPro" id="IPR044861">
    <property type="entry name" value="IPNS-like_FE2OG_OXY"/>
</dbReference>
<sequence length="284" mass="32278">MKAGQEFGFFQLINHGIPNDLMNDVLKVAGEFFRLPAEDKASFYSEDPKKACRLYTSIDYDKEKVHYWRDNLRQSCHPLDRYIEDWPANPTRYRKVMGKYALKVREVSLLILDLICEGLGLELGYFEAGGLSNVQLMGLNYYPICPDPSLTLGLPKHSDVNVITLLNQGLVLGLQVLKDEEWLSVEPIPNAFLVNIGHTLQIISNGKLRSVDHRVVTNKHIARATIANFVHPSGDSQIAPATALIDKCNLPLYRQFTYNEFVRTYVTDTHQGTPPLKRYEQSKP</sequence>
<evidence type="ECO:0000256" key="2">
    <source>
        <dbReference type="ARBA" id="ARBA00022723"/>
    </source>
</evidence>
<accession>A0ABR0DTD2</accession>
<dbReference type="InterPro" id="IPR050295">
    <property type="entry name" value="Plant_2OG-oxidoreductases"/>
</dbReference>
<dbReference type="PANTHER" id="PTHR47991">
    <property type="entry name" value="OXOGLUTARATE/IRON-DEPENDENT DIOXYGENASE"/>
    <property type="match status" value="1"/>
</dbReference>
<evidence type="ECO:0000256" key="3">
    <source>
        <dbReference type="ARBA" id="ARBA00023004"/>
    </source>
</evidence>
<dbReference type="Pfam" id="PF03171">
    <property type="entry name" value="2OG-FeII_Oxy"/>
    <property type="match status" value="1"/>
</dbReference>
<dbReference type="InterPro" id="IPR027443">
    <property type="entry name" value="IPNS-like_sf"/>
</dbReference>
<dbReference type="Proteomes" id="UP001291926">
    <property type="component" value="Unassembled WGS sequence"/>
</dbReference>
<dbReference type="PROSITE" id="PS51471">
    <property type="entry name" value="FE2OG_OXY"/>
    <property type="match status" value="1"/>
</dbReference>
<dbReference type="InterPro" id="IPR005123">
    <property type="entry name" value="Oxoglu/Fe-dep_dioxygenase_dom"/>
</dbReference>
<dbReference type="InterPro" id="IPR026992">
    <property type="entry name" value="DIOX_N"/>
</dbReference>
<name>A0ABR0DTD2_9LAMI</name>
<evidence type="ECO:0000256" key="1">
    <source>
        <dbReference type="ARBA" id="ARBA00008056"/>
    </source>
</evidence>
<organism evidence="6 7">
    <name type="scientific">Penstemon davidsonii</name>
    <dbReference type="NCBI Taxonomy" id="160366"/>
    <lineage>
        <taxon>Eukaryota</taxon>
        <taxon>Viridiplantae</taxon>
        <taxon>Streptophyta</taxon>
        <taxon>Embryophyta</taxon>
        <taxon>Tracheophyta</taxon>
        <taxon>Spermatophyta</taxon>
        <taxon>Magnoliopsida</taxon>
        <taxon>eudicotyledons</taxon>
        <taxon>Gunneridae</taxon>
        <taxon>Pentapetalae</taxon>
        <taxon>asterids</taxon>
        <taxon>lamiids</taxon>
        <taxon>Lamiales</taxon>
        <taxon>Plantaginaceae</taxon>
        <taxon>Cheloneae</taxon>
        <taxon>Penstemon</taxon>
    </lineage>
</organism>
<dbReference type="EMBL" id="JAYDYQ010001087">
    <property type="protein sequence ID" value="KAK4492483.1"/>
    <property type="molecule type" value="Genomic_DNA"/>
</dbReference>
<gene>
    <name evidence="6" type="ORF">RD792_003292</name>
</gene>
<reference evidence="6 7" key="1">
    <citation type="journal article" date="2023" name="bioRxiv">
        <title>Genome report: Whole genome sequence and annotation of Penstemon davidsonii.</title>
        <authorList>
            <person name="Ostevik K.L."/>
            <person name="Alabady M."/>
            <person name="Zhang M."/>
            <person name="Rausher M.D."/>
        </authorList>
    </citation>
    <scope>NUCLEOTIDE SEQUENCE [LARGE SCALE GENOMIC DNA]</scope>
    <source>
        <strain evidence="6">DNT005</strain>
        <tissue evidence="6">Whole leaf</tissue>
    </source>
</reference>